<dbReference type="Pfam" id="PF00175">
    <property type="entry name" value="NAD_binding_1"/>
    <property type="match status" value="1"/>
</dbReference>
<dbReference type="InterPro" id="IPR004030">
    <property type="entry name" value="NOS_N"/>
</dbReference>
<dbReference type="FunFam" id="3.90.1230.10:FF:000001">
    <property type="entry name" value="Nitric oxide synthase, brain"/>
    <property type="match status" value="1"/>
</dbReference>
<dbReference type="SUPFAM" id="SSF63380">
    <property type="entry name" value="Riboflavin synthase domain-like"/>
    <property type="match status" value="1"/>
</dbReference>
<dbReference type="InterPro" id="IPR039261">
    <property type="entry name" value="FNR_nucleotide-bd"/>
</dbReference>
<evidence type="ECO:0000256" key="13">
    <source>
        <dbReference type="ARBA" id="ARBA00022643"/>
    </source>
</evidence>
<evidence type="ECO:0000256" key="5">
    <source>
        <dbReference type="ARBA" id="ARBA00004202"/>
    </source>
</evidence>
<dbReference type="InterPro" id="IPR017938">
    <property type="entry name" value="Riboflavin_synthase-like_b-brl"/>
</dbReference>
<evidence type="ECO:0000313" key="30">
    <source>
        <dbReference type="Proteomes" id="UP000007635"/>
    </source>
</evidence>
<dbReference type="Gene3D" id="3.90.440.10">
    <property type="entry name" value="Nitric Oxide Synthase,Heme Domain,Chain A domain 2"/>
    <property type="match status" value="1"/>
</dbReference>
<feature type="binding site" description="axial binding residue" evidence="26">
    <location>
        <position position="83"/>
    </location>
    <ligand>
        <name>heme b</name>
        <dbReference type="ChEBI" id="CHEBI:60344"/>
    </ligand>
    <ligandPart>
        <name>Fe</name>
        <dbReference type="ChEBI" id="CHEBI:18248"/>
    </ligandPart>
</feature>
<dbReference type="InterPro" id="IPR012144">
    <property type="entry name" value="NOS_euk"/>
</dbReference>
<keyword evidence="17" id="KW-0112">Calmodulin-binding</keyword>
<dbReference type="InterPro" id="IPR050607">
    <property type="entry name" value="NOS"/>
</dbReference>
<dbReference type="FunFam" id="3.40.50.360:FF:000019">
    <property type="entry name" value="Nitric oxide synthase"/>
    <property type="match status" value="1"/>
</dbReference>
<dbReference type="PROSITE" id="PS50902">
    <property type="entry name" value="FLAVODOXIN_LIKE"/>
    <property type="match status" value="1"/>
</dbReference>
<keyword evidence="20" id="KW-0770">Synapse</keyword>
<evidence type="ECO:0000256" key="25">
    <source>
        <dbReference type="ARBA" id="ARBA00047419"/>
    </source>
</evidence>
<dbReference type="GO" id="GO:0010181">
    <property type="term" value="F:FMN binding"/>
    <property type="evidence" value="ECO:0007669"/>
    <property type="project" value="InterPro"/>
</dbReference>
<dbReference type="InterPro" id="IPR044940">
    <property type="entry name" value="NOS_dom_2"/>
</dbReference>
<keyword evidence="14 26" id="KW-0479">Metal-binding</keyword>
<comment type="similarity">
    <text evidence="7">Belongs to the NOS family.</text>
</comment>
<dbReference type="InterPro" id="IPR001094">
    <property type="entry name" value="Flavdoxin-like"/>
</dbReference>
<dbReference type="InterPro" id="IPR001433">
    <property type="entry name" value="OxRdtase_FAD/NAD-bd"/>
</dbReference>
<dbReference type="GO" id="GO:0050661">
    <property type="term" value="F:NADP binding"/>
    <property type="evidence" value="ECO:0007669"/>
    <property type="project" value="InterPro"/>
</dbReference>
<dbReference type="FunFam" id="1.20.990.10:FF:000002">
    <property type="entry name" value="Nitric oxide synthase"/>
    <property type="match status" value="1"/>
</dbReference>
<evidence type="ECO:0000256" key="4">
    <source>
        <dbReference type="ARBA" id="ARBA00001974"/>
    </source>
</evidence>
<dbReference type="PROSITE" id="PS60001">
    <property type="entry name" value="NOS"/>
    <property type="match status" value="1"/>
</dbReference>
<evidence type="ECO:0000256" key="11">
    <source>
        <dbReference type="ARBA" id="ARBA00022617"/>
    </source>
</evidence>
<feature type="domain" description="FAD-binding FR-type" evidence="28">
    <location>
        <begin position="575"/>
        <end position="811"/>
    </location>
</feature>
<evidence type="ECO:0000256" key="17">
    <source>
        <dbReference type="ARBA" id="ARBA00022860"/>
    </source>
</evidence>
<comment type="subcellular location">
    <subcellularLocation>
        <location evidence="5">Cell membrane</location>
        <topology evidence="5">Peripheral membrane protein</topology>
    </subcellularLocation>
    <subcellularLocation>
        <location evidence="6">Cell projection</location>
    </subcellularLocation>
    <subcellularLocation>
        <location evidence="24">Postsynapse</location>
    </subcellularLocation>
</comment>
<dbReference type="InterPro" id="IPR001709">
    <property type="entry name" value="Flavoprot_Pyr_Nucl_cyt_Rdtase"/>
</dbReference>
<keyword evidence="15" id="KW-0274">FAD</keyword>
<keyword evidence="18" id="KW-0560">Oxidoreductase</keyword>
<keyword evidence="16" id="KW-0521">NADP</keyword>
<accession>A0AAQ4RXQ4</accession>
<evidence type="ECO:0000256" key="9">
    <source>
        <dbReference type="ARBA" id="ARBA00022475"/>
    </source>
</evidence>
<keyword evidence="21" id="KW-0472">Membrane</keyword>
<dbReference type="PANTHER" id="PTHR43410:SF2">
    <property type="entry name" value="NITRIC OXIDE SYNTHASE"/>
    <property type="match status" value="1"/>
</dbReference>
<keyword evidence="13" id="KW-0288">FMN</keyword>
<keyword evidence="12" id="KW-0285">Flavoprotein</keyword>
<evidence type="ECO:0000256" key="1">
    <source>
        <dbReference type="ARBA" id="ARBA00001917"/>
    </source>
</evidence>
<dbReference type="InterPro" id="IPR044944">
    <property type="entry name" value="NOS_dom_3"/>
</dbReference>
<evidence type="ECO:0000256" key="26">
    <source>
        <dbReference type="PIRSR" id="PIRSR000333-1"/>
    </source>
</evidence>
<evidence type="ECO:0000256" key="6">
    <source>
        <dbReference type="ARBA" id="ARBA00004316"/>
    </source>
</evidence>
<evidence type="ECO:0000256" key="23">
    <source>
        <dbReference type="ARBA" id="ARBA00029794"/>
    </source>
</evidence>
<dbReference type="Gene3D" id="6.10.250.410">
    <property type="match status" value="1"/>
</dbReference>
<evidence type="ECO:0000256" key="24">
    <source>
        <dbReference type="ARBA" id="ARBA00034110"/>
    </source>
</evidence>
<dbReference type="InterPro" id="IPR017927">
    <property type="entry name" value="FAD-bd_FR_type"/>
</dbReference>
<evidence type="ECO:0000256" key="20">
    <source>
        <dbReference type="ARBA" id="ARBA00023018"/>
    </source>
</evidence>
<dbReference type="SUPFAM" id="SSF56512">
    <property type="entry name" value="Nitric oxide (NO) synthase oxygenase domain"/>
    <property type="match status" value="1"/>
</dbReference>
<dbReference type="InterPro" id="IPR008254">
    <property type="entry name" value="Flavodoxin/NO_synth"/>
</dbReference>
<dbReference type="GO" id="GO:0006809">
    <property type="term" value="P:nitric oxide biosynthetic process"/>
    <property type="evidence" value="ECO:0007669"/>
    <property type="project" value="InterPro"/>
</dbReference>
<dbReference type="GO" id="GO:0020037">
    <property type="term" value="F:heme binding"/>
    <property type="evidence" value="ECO:0007669"/>
    <property type="project" value="InterPro"/>
</dbReference>
<name>A0AAQ4RXQ4_GASAC</name>
<dbReference type="Gene3D" id="3.90.1230.10">
    <property type="entry name" value="Nitric Oxide Synthase, Chain A, domain 3"/>
    <property type="match status" value="1"/>
</dbReference>
<evidence type="ECO:0000256" key="3">
    <source>
        <dbReference type="ARBA" id="ARBA00001970"/>
    </source>
</evidence>
<evidence type="ECO:0000256" key="2">
    <source>
        <dbReference type="ARBA" id="ARBA00001950"/>
    </source>
</evidence>
<dbReference type="InterPro" id="IPR023173">
    <property type="entry name" value="NADPH_Cyt_P450_Rdtase_alpha"/>
</dbReference>
<dbReference type="GO" id="GO:0050660">
    <property type="term" value="F:flavin adenine dinucleotide binding"/>
    <property type="evidence" value="ECO:0007669"/>
    <property type="project" value="InterPro"/>
</dbReference>
<organism evidence="29 30">
    <name type="scientific">Gasterosteus aculeatus aculeatus</name>
    <name type="common">three-spined stickleback</name>
    <dbReference type="NCBI Taxonomy" id="481459"/>
    <lineage>
        <taxon>Eukaryota</taxon>
        <taxon>Metazoa</taxon>
        <taxon>Chordata</taxon>
        <taxon>Craniata</taxon>
        <taxon>Vertebrata</taxon>
        <taxon>Euteleostomi</taxon>
        <taxon>Actinopterygii</taxon>
        <taxon>Neopterygii</taxon>
        <taxon>Teleostei</taxon>
        <taxon>Neoteleostei</taxon>
        <taxon>Acanthomorphata</taxon>
        <taxon>Eupercaria</taxon>
        <taxon>Perciformes</taxon>
        <taxon>Cottioidei</taxon>
        <taxon>Gasterosteales</taxon>
        <taxon>Gasterosteidae</taxon>
        <taxon>Gasterosteus</taxon>
    </lineage>
</organism>
<dbReference type="PRINTS" id="PR00369">
    <property type="entry name" value="FLAVODOXIN"/>
</dbReference>
<dbReference type="Pfam" id="PF02898">
    <property type="entry name" value="NO_synthase"/>
    <property type="match status" value="1"/>
</dbReference>
<dbReference type="CDD" id="cd06202">
    <property type="entry name" value="Nitric_oxide_synthase"/>
    <property type="match status" value="1"/>
</dbReference>
<reference evidence="29" key="3">
    <citation type="submission" date="2025-09" db="UniProtKB">
        <authorList>
            <consortium name="Ensembl"/>
        </authorList>
    </citation>
    <scope>IDENTIFICATION</scope>
</reference>
<keyword evidence="11 26" id="KW-0349">Heme</keyword>
<reference evidence="29 30" key="1">
    <citation type="journal article" date="2021" name="G3 (Bethesda)">
        <title>Improved contiguity of the threespine stickleback genome using long-read sequencing.</title>
        <authorList>
            <person name="Nath S."/>
            <person name="Shaw D.E."/>
            <person name="White M.A."/>
        </authorList>
    </citation>
    <scope>NUCLEOTIDE SEQUENCE [LARGE SCALE GENOMIC DNA]</scope>
    <source>
        <strain evidence="29 30">Lake Benthic</strain>
    </source>
</reference>
<evidence type="ECO:0000256" key="8">
    <source>
        <dbReference type="ARBA" id="ARBA00012989"/>
    </source>
</evidence>
<dbReference type="InterPro" id="IPR003097">
    <property type="entry name" value="CysJ-like_FAD-binding"/>
</dbReference>
<dbReference type="SUPFAM" id="SSF52218">
    <property type="entry name" value="Flavoproteins"/>
    <property type="match status" value="1"/>
</dbReference>
<dbReference type="CDD" id="cd00795">
    <property type="entry name" value="NOS_oxygenase_euk"/>
    <property type="match status" value="1"/>
</dbReference>
<keyword evidence="10" id="KW-0597">Phosphoprotein</keyword>
<dbReference type="Pfam" id="PF00258">
    <property type="entry name" value="Flavodoxin_1"/>
    <property type="match status" value="1"/>
</dbReference>
<evidence type="ECO:0000259" key="28">
    <source>
        <dbReference type="PROSITE" id="PS51384"/>
    </source>
</evidence>
<keyword evidence="22" id="KW-0966">Cell projection</keyword>
<dbReference type="GeneTree" id="ENSGT00940000159357"/>
<dbReference type="Gene3D" id="2.40.30.10">
    <property type="entry name" value="Translation factors"/>
    <property type="match status" value="1"/>
</dbReference>
<dbReference type="Gene3D" id="1.20.990.10">
    <property type="entry name" value="NADPH-cytochrome p450 Reductase, Chain A, domain 3"/>
    <property type="match status" value="1"/>
</dbReference>
<dbReference type="PIRSF" id="PIRSF000333">
    <property type="entry name" value="NOS"/>
    <property type="match status" value="1"/>
</dbReference>
<dbReference type="PROSITE" id="PS51384">
    <property type="entry name" value="FAD_FR"/>
    <property type="match status" value="1"/>
</dbReference>
<sequence length="967" mass="110105">MRSVIANESPKTPLFFCLSKELLPLATDFIDQYYTSIKRFGSKAHVDRLEEATKEIEASGTYQLKDTELIYGAKHAWRNAARCVGRIQWSKLQVFDARDCTTAHGMYNYICNHIKYATNKGNLRSAITIFPQRTDGKHDFRVWNNQLIRYAGYRQPDDNIHGDPANVEFTEICMKLGWKAPKGRFDVLPLLLQASGNDPELFEIPEDLVLEVPITHPKYEWFKDLDLKWYGLPAVSNMLLEIGGLEFTCCPFSGWYMGTEIGVRDFCDSSRYNMLEEVANRMALDTRKTSSLWKDQALVEINIAVLHSFQTCKVTIVDHHSATESFMKHMENEYRVRGGCPGDWVWIVPPMSGSITPVFHQEMLNYRLTPSFEYQSDPWNTHVWKGLNGTPTKKRAIGFKKLAKAVKFSAKLMGQAMAKRVKATILFATETGKSQDYAKTLCEIFQHAFDVMSMDDYDVVDLEHETLVLMVTSTFGNGDPPENGELQPITKFSVFGLGSRAYPHFCAFAHAVDTLFEELGGERILRMGEGDELCGQEESFRTWAKKVFKVCFLGSGPLGNDDVCLPIAFNCVHKKKVYGATMLESQNLQSPKSNRSTIFVRLHTNNHERLTYQPGDHLGIFPGNHEDLVTALLDKLEDAPPVNQIVKVEFLEERNTTRIPPCTIYQAFQYFLDITTPPTPVLLQQFAALATNDKQKKKLEILSKGLQEYEEWKWYNNPTLVEVLEEFPSIQMPSTLLLTQLPLLQPRYYSISSSPDLHPGEIHLTVAVVSYRARGGEGPIHHGVCSSWLNRIEKGEIVPCFVRGAQSFHLPKDNQAPCILVGPGTGIAPFRSFWQQRLYDLEHNGIVSCPMILVFGCRQSEVDHIYKEETIQAKNKEVFKELYTAYSREPDKPKKYVQDVLREQLSEMVYHCLREEGGHIYVCGDVTMAGDVLKTVQQIIKQQANMTLEDAGFFISKLRVRRTRCSL</sequence>
<reference evidence="29" key="2">
    <citation type="submission" date="2025-08" db="UniProtKB">
        <authorList>
            <consortium name="Ensembl"/>
        </authorList>
    </citation>
    <scope>IDENTIFICATION</scope>
</reference>
<evidence type="ECO:0000256" key="19">
    <source>
        <dbReference type="ARBA" id="ARBA00023004"/>
    </source>
</evidence>
<evidence type="ECO:0000256" key="16">
    <source>
        <dbReference type="ARBA" id="ARBA00022857"/>
    </source>
</evidence>
<dbReference type="GO" id="GO:0005886">
    <property type="term" value="C:plasma membrane"/>
    <property type="evidence" value="ECO:0007669"/>
    <property type="project" value="UniProtKB-SubCell"/>
</dbReference>
<evidence type="ECO:0000256" key="15">
    <source>
        <dbReference type="ARBA" id="ARBA00022827"/>
    </source>
</evidence>
<dbReference type="GO" id="GO:1903522">
    <property type="term" value="P:regulation of blood circulation"/>
    <property type="evidence" value="ECO:0007669"/>
    <property type="project" value="UniProtKB-ARBA"/>
</dbReference>
<comment type="cofactor">
    <cofactor evidence="4">
        <name>FAD</name>
        <dbReference type="ChEBI" id="CHEBI:57692"/>
    </cofactor>
</comment>
<dbReference type="FunFam" id="3.40.50.80:FF:000003">
    <property type="entry name" value="Nitric oxide synthase"/>
    <property type="match status" value="1"/>
</dbReference>
<dbReference type="AlphaFoldDB" id="A0AAQ4RXQ4"/>
<evidence type="ECO:0000259" key="27">
    <source>
        <dbReference type="PROSITE" id="PS50902"/>
    </source>
</evidence>
<dbReference type="FunFam" id="3.90.440.10:FF:000001">
    <property type="entry name" value="Endothelial nitric oxide synthase"/>
    <property type="match status" value="1"/>
</dbReference>
<comment type="cofactor">
    <cofactor evidence="2">
        <name>(6R)-L-erythro-5,6,7,8-tetrahydrobiopterin</name>
        <dbReference type="ChEBI" id="CHEBI:59560"/>
    </cofactor>
</comment>
<evidence type="ECO:0000256" key="7">
    <source>
        <dbReference type="ARBA" id="ARBA00006267"/>
    </source>
</evidence>
<dbReference type="GO" id="GO:0005516">
    <property type="term" value="F:calmodulin binding"/>
    <property type="evidence" value="ECO:0007669"/>
    <property type="project" value="UniProtKB-KW"/>
</dbReference>
<keyword evidence="9" id="KW-1003">Cell membrane</keyword>
<keyword evidence="19 26" id="KW-0408">Iron</keyword>
<comment type="cofactor">
    <cofactor evidence="1">
        <name>FMN</name>
        <dbReference type="ChEBI" id="CHEBI:58210"/>
    </cofactor>
</comment>
<evidence type="ECO:0000256" key="22">
    <source>
        <dbReference type="ARBA" id="ARBA00023273"/>
    </source>
</evidence>
<dbReference type="Gene3D" id="3.40.50.360">
    <property type="match status" value="2"/>
</dbReference>
<proteinExistence type="inferred from homology"/>
<evidence type="ECO:0000256" key="10">
    <source>
        <dbReference type="ARBA" id="ARBA00022553"/>
    </source>
</evidence>
<evidence type="ECO:0000256" key="21">
    <source>
        <dbReference type="ARBA" id="ARBA00023136"/>
    </source>
</evidence>
<dbReference type="InterPro" id="IPR029039">
    <property type="entry name" value="Flavoprotein-like_sf"/>
</dbReference>
<dbReference type="Proteomes" id="UP000007635">
    <property type="component" value="Chromosome XIII"/>
</dbReference>
<dbReference type="GO" id="GO:0004517">
    <property type="term" value="F:nitric-oxide synthase activity"/>
    <property type="evidence" value="ECO:0007669"/>
    <property type="project" value="UniProtKB-EC"/>
</dbReference>
<dbReference type="Pfam" id="PF00667">
    <property type="entry name" value="FAD_binding_1"/>
    <property type="match status" value="1"/>
</dbReference>
<dbReference type="Gene3D" id="3.40.50.80">
    <property type="entry name" value="Nucleotide-binding domain of ferredoxin-NADP reductase (FNR) module"/>
    <property type="match status" value="1"/>
</dbReference>
<comment type="cofactor">
    <cofactor evidence="3">
        <name>heme b</name>
        <dbReference type="ChEBI" id="CHEBI:60344"/>
    </cofactor>
</comment>
<protein>
    <recommendedName>
        <fullName evidence="8">nitric-oxide synthase (NADPH)</fullName>
        <ecNumber evidence="8">1.14.13.39</ecNumber>
    </recommendedName>
    <alternativeName>
        <fullName evidence="23">Constitutive NOS</fullName>
    </alternativeName>
</protein>
<dbReference type="Gene3D" id="3.90.340.10">
    <property type="entry name" value="Nitric Oxide Synthase, Chain A, domain 1"/>
    <property type="match status" value="1"/>
</dbReference>
<evidence type="ECO:0000256" key="18">
    <source>
        <dbReference type="ARBA" id="ARBA00023002"/>
    </source>
</evidence>
<keyword evidence="30" id="KW-1185">Reference proteome</keyword>
<dbReference type="GO" id="GO:0042995">
    <property type="term" value="C:cell projection"/>
    <property type="evidence" value="ECO:0007669"/>
    <property type="project" value="UniProtKB-SubCell"/>
</dbReference>
<dbReference type="Ensembl" id="ENSGACT00000070702.1">
    <property type="protein sequence ID" value="ENSGACP00000067672.1"/>
    <property type="gene ID" value="ENSGACG00000014163.3"/>
</dbReference>
<evidence type="ECO:0000256" key="14">
    <source>
        <dbReference type="ARBA" id="ARBA00022723"/>
    </source>
</evidence>
<feature type="domain" description="Flavodoxin-like" evidence="27">
    <location>
        <begin position="423"/>
        <end position="548"/>
    </location>
</feature>
<dbReference type="PRINTS" id="PR00371">
    <property type="entry name" value="FPNCR"/>
</dbReference>
<dbReference type="PANTHER" id="PTHR43410">
    <property type="entry name" value="NITRIC OXIDE SYNTHASE OXYGENASE"/>
    <property type="match status" value="1"/>
</dbReference>
<dbReference type="InterPro" id="IPR036119">
    <property type="entry name" value="NOS_N_sf"/>
</dbReference>
<dbReference type="GO" id="GO:0098794">
    <property type="term" value="C:postsynapse"/>
    <property type="evidence" value="ECO:0007669"/>
    <property type="project" value="UniProtKB-SubCell"/>
</dbReference>
<dbReference type="EC" id="1.14.13.39" evidence="8"/>
<evidence type="ECO:0000256" key="12">
    <source>
        <dbReference type="ARBA" id="ARBA00022630"/>
    </source>
</evidence>
<comment type="catalytic activity">
    <reaction evidence="25">
        <text>2 L-arginine + 3 NADPH + 4 O2 + H(+) = 2 L-citrulline + 2 nitric oxide + 3 NADP(+) + 4 H2O</text>
        <dbReference type="Rhea" id="RHEA:19897"/>
        <dbReference type="ChEBI" id="CHEBI:15377"/>
        <dbReference type="ChEBI" id="CHEBI:15378"/>
        <dbReference type="ChEBI" id="CHEBI:15379"/>
        <dbReference type="ChEBI" id="CHEBI:16480"/>
        <dbReference type="ChEBI" id="CHEBI:32682"/>
        <dbReference type="ChEBI" id="CHEBI:57743"/>
        <dbReference type="ChEBI" id="CHEBI:57783"/>
        <dbReference type="ChEBI" id="CHEBI:58349"/>
        <dbReference type="EC" id="1.14.13.39"/>
    </reaction>
    <physiologicalReaction direction="left-to-right" evidence="25">
        <dbReference type="Rhea" id="RHEA:19898"/>
    </physiologicalReaction>
</comment>
<dbReference type="SUPFAM" id="SSF52343">
    <property type="entry name" value="Ferredoxin reductase-like, C-terminal NADP-linked domain"/>
    <property type="match status" value="1"/>
</dbReference>
<dbReference type="InterPro" id="IPR044943">
    <property type="entry name" value="NOS_dom_1"/>
</dbReference>
<evidence type="ECO:0000313" key="29">
    <source>
        <dbReference type="Ensembl" id="ENSGACP00000067672.1"/>
    </source>
</evidence>
<dbReference type="GO" id="GO:0046872">
    <property type="term" value="F:metal ion binding"/>
    <property type="evidence" value="ECO:0007669"/>
    <property type="project" value="UniProtKB-KW"/>
</dbReference>